<protein>
    <submittedName>
        <fullName evidence="3">Uncharacterized protein</fullName>
    </submittedName>
</protein>
<feature type="transmembrane region" description="Helical" evidence="2">
    <location>
        <begin position="32"/>
        <end position="51"/>
    </location>
</feature>
<reference evidence="3" key="1">
    <citation type="submission" date="2021-06" db="EMBL/GenBank/DDBJ databases">
        <title>Parelaphostrongylus tenuis whole genome reference sequence.</title>
        <authorList>
            <person name="Garwood T.J."/>
            <person name="Larsen P.A."/>
            <person name="Fountain-Jones N.M."/>
            <person name="Garbe J.R."/>
            <person name="Macchietto M.G."/>
            <person name="Kania S.A."/>
            <person name="Gerhold R.W."/>
            <person name="Richards J.E."/>
            <person name="Wolf T.M."/>
        </authorList>
    </citation>
    <scope>NUCLEOTIDE SEQUENCE</scope>
    <source>
        <strain evidence="3">MNPRO001-30</strain>
        <tissue evidence="3">Meninges</tissue>
    </source>
</reference>
<evidence type="ECO:0000313" key="4">
    <source>
        <dbReference type="Proteomes" id="UP001196413"/>
    </source>
</evidence>
<keyword evidence="2" id="KW-0812">Transmembrane</keyword>
<gene>
    <name evidence="3" type="ORF">KIN20_033784</name>
</gene>
<feature type="compositionally biased region" description="Polar residues" evidence="1">
    <location>
        <begin position="80"/>
        <end position="89"/>
    </location>
</feature>
<keyword evidence="4" id="KW-1185">Reference proteome</keyword>
<feature type="compositionally biased region" description="Basic and acidic residues" evidence="1">
    <location>
        <begin position="94"/>
        <end position="104"/>
    </location>
</feature>
<accession>A0AAD5WII7</accession>
<dbReference type="AlphaFoldDB" id="A0AAD5WII7"/>
<evidence type="ECO:0000256" key="2">
    <source>
        <dbReference type="SAM" id="Phobius"/>
    </source>
</evidence>
<evidence type="ECO:0000256" key="1">
    <source>
        <dbReference type="SAM" id="MobiDB-lite"/>
    </source>
</evidence>
<organism evidence="3 4">
    <name type="scientific">Parelaphostrongylus tenuis</name>
    <name type="common">Meningeal worm</name>
    <dbReference type="NCBI Taxonomy" id="148309"/>
    <lineage>
        <taxon>Eukaryota</taxon>
        <taxon>Metazoa</taxon>
        <taxon>Ecdysozoa</taxon>
        <taxon>Nematoda</taxon>
        <taxon>Chromadorea</taxon>
        <taxon>Rhabditida</taxon>
        <taxon>Rhabditina</taxon>
        <taxon>Rhabditomorpha</taxon>
        <taxon>Strongyloidea</taxon>
        <taxon>Metastrongylidae</taxon>
        <taxon>Parelaphostrongylus</taxon>
    </lineage>
</organism>
<keyword evidence="2" id="KW-1133">Transmembrane helix</keyword>
<proteinExistence type="predicted"/>
<dbReference type="EMBL" id="JAHQIW010007041">
    <property type="protein sequence ID" value="KAJ1371779.1"/>
    <property type="molecule type" value="Genomic_DNA"/>
</dbReference>
<feature type="region of interest" description="Disordered" evidence="1">
    <location>
        <begin position="68"/>
        <end position="104"/>
    </location>
</feature>
<dbReference type="Proteomes" id="UP001196413">
    <property type="component" value="Unassembled WGS sequence"/>
</dbReference>
<name>A0AAD5WII7_PARTN</name>
<comment type="caution">
    <text evidence="3">The sequence shown here is derived from an EMBL/GenBank/DDBJ whole genome shotgun (WGS) entry which is preliminary data.</text>
</comment>
<evidence type="ECO:0000313" key="3">
    <source>
        <dbReference type="EMBL" id="KAJ1371779.1"/>
    </source>
</evidence>
<keyword evidence="2" id="KW-0472">Membrane</keyword>
<sequence length="104" mass="11319">MKKTSSFRIESSSSGCLSSLLSFDFGLVNPSLSVWLMFSALGIEFIGLIFAQHLTDWAAEIYIEEDEGEQEQLGKAPTIDPSSPESSTKASRKAAKEKGNSLKN</sequence>